<evidence type="ECO:0008006" key="5">
    <source>
        <dbReference type="Google" id="ProtNLM"/>
    </source>
</evidence>
<evidence type="ECO:0000313" key="3">
    <source>
        <dbReference type="EMBL" id="CAH1205061.1"/>
    </source>
</evidence>
<gene>
    <name evidence="3" type="ORF">PAECIP111893_02280</name>
</gene>
<keyword evidence="4" id="KW-1185">Reference proteome</keyword>
<feature type="compositionally biased region" description="Gly residues" evidence="1">
    <location>
        <begin position="416"/>
        <end position="427"/>
    </location>
</feature>
<keyword evidence="2" id="KW-0812">Transmembrane</keyword>
<protein>
    <recommendedName>
        <fullName evidence="5">Adhesin domain-containing protein</fullName>
    </recommendedName>
</protein>
<accession>A0ABN8GJW7</accession>
<feature type="transmembrane region" description="Helical" evidence="2">
    <location>
        <begin position="58"/>
        <end position="78"/>
    </location>
</feature>
<keyword evidence="2" id="KW-0472">Membrane</keyword>
<name>A0ABN8GJW7_9BACL</name>
<sequence length="664" mass="71035">MHEHKRFNRKLASLLAFLIPGTGHLVLGFHLRGLVLLTGTITDIVAIIRFADEGGGRFALLLVYLGLALPLFWFYSVFDTLQQLARLKEGSSPLETSSSGLIKSALQGVAVIAIGLLLLGLVRSPHVLSPWLDAVGVYGPGIGLIIIALAIVARRGRKMLRMGRFTAASIIILVGGLLLWDRIKGRNDIELLGQWWPAAFVLLGIEVVIFSFVFRSNNKRISFDILGSFFAAIIAVTAFVVTQYAAMPFQWLDDLKVNLTGLSDYGEEKGFKYEKEVQTIPVGKDTTKISIDNPNGKVTLRKGDVSEIEVETVIWVDAKDQQEADSVADGSIVAVSEGETVTIEAKGQSYSDNGSRKPRINIRVTIPAHSQFGQHLSAAKINSNSLRGPDETSEPLVSSTTVEDVKEGSVVPDNGGESGVNPGGGNGSTEAEGDAQNSSSGDSTSNNEADDANEANEEEVETELTLHVSNGSVDISGLVFTGGAQVKVTNGEITLRHLTASVKAETKNGRIEAQDITGHVQLDTYNGNIKAMRIVGDMQGSTLSGNIELDRIKGNTAVDTKNGEIKIREADASITADTLNGNIDIQSAVVGGDWNIDSSIGEINIVVPDTGHYTVNGSVTFGTITTDLPLITSKKTITGDIGIPEYRINIDANSSIAVNRYIPK</sequence>
<evidence type="ECO:0000313" key="4">
    <source>
        <dbReference type="Proteomes" id="UP000838686"/>
    </source>
</evidence>
<feature type="compositionally biased region" description="Polar residues" evidence="1">
    <location>
        <begin position="435"/>
        <end position="445"/>
    </location>
</feature>
<evidence type="ECO:0000256" key="1">
    <source>
        <dbReference type="SAM" id="MobiDB-lite"/>
    </source>
</evidence>
<dbReference type="Proteomes" id="UP000838686">
    <property type="component" value="Unassembled WGS sequence"/>
</dbReference>
<feature type="transmembrane region" description="Helical" evidence="2">
    <location>
        <begin position="99"/>
        <end position="122"/>
    </location>
</feature>
<feature type="region of interest" description="Disordered" evidence="1">
    <location>
        <begin position="383"/>
        <end position="463"/>
    </location>
</feature>
<comment type="caution">
    <text evidence="3">The sequence shown here is derived from an EMBL/GenBank/DDBJ whole genome shotgun (WGS) entry which is preliminary data.</text>
</comment>
<organism evidence="3 4">
    <name type="scientific">Paenibacillus plantiphilus</name>
    <dbReference type="NCBI Taxonomy" id="2905650"/>
    <lineage>
        <taxon>Bacteria</taxon>
        <taxon>Bacillati</taxon>
        <taxon>Bacillota</taxon>
        <taxon>Bacilli</taxon>
        <taxon>Bacillales</taxon>
        <taxon>Paenibacillaceae</taxon>
        <taxon>Paenibacillus</taxon>
    </lineage>
</organism>
<feature type="compositionally biased region" description="Acidic residues" evidence="1">
    <location>
        <begin position="448"/>
        <end position="462"/>
    </location>
</feature>
<feature type="transmembrane region" description="Helical" evidence="2">
    <location>
        <begin position="226"/>
        <end position="246"/>
    </location>
</feature>
<evidence type="ECO:0000256" key="2">
    <source>
        <dbReference type="SAM" id="Phobius"/>
    </source>
</evidence>
<keyword evidence="2" id="KW-1133">Transmembrane helix</keyword>
<proteinExistence type="predicted"/>
<feature type="transmembrane region" description="Helical" evidence="2">
    <location>
        <begin position="165"/>
        <end position="183"/>
    </location>
</feature>
<reference evidence="3" key="1">
    <citation type="submission" date="2022-01" db="EMBL/GenBank/DDBJ databases">
        <authorList>
            <person name="Criscuolo A."/>
        </authorList>
    </citation>
    <scope>NUCLEOTIDE SEQUENCE</scope>
    <source>
        <strain evidence="3">CIP111893</strain>
    </source>
</reference>
<dbReference type="EMBL" id="CAKMMF010000011">
    <property type="protein sequence ID" value="CAH1205061.1"/>
    <property type="molecule type" value="Genomic_DNA"/>
</dbReference>
<feature type="transmembrane region" description="Helical" evidence="2">
    <location>
        <begin position="134"/>
        <end position="153"/>
    </location>
</feature>
<feature type="transmembrane region" description="Helical" evidence="2">
    <location>
        <begin position="195"/>
        <end position="214"/>
    </location>
</feature>